<feature type="compositionally biased region" description="Polar residues" evidence="3">
    <location>
        <begin position="1018"/>
        <end position="1029"/>
    </location>
</feature>
<feature type="compositionally biased region" description="Gly residues" evidence="3">
    <location>
        <begin position="363"/>
        <end position="375"/>
    </location>
</feature>
<feature type="compositionally biased region" description="Basic and acidic residues" evidence="3">
    <location>
        <begin position="986"/>
        <end position="1003"/>
    </location>
</feature>
<feature type="region of interest" description="Disordered" evidence="3">
    <location>
        <begin position="264"/>
        <end position="309"/>
    </location>
</feature>
<dbReference type="SMART" id="SM00355">
    <property type="entry name" value="ZnF_C2H2"/>
    <property type="match status" value="2"/>
</dbReference>
<keyword evidence="1" id="KW-0479">Metal-binding</keyword>
<reference evidence="6" key="1">
    <citation type="submission" date="2025-08" db="UniProtKB">
        <authorList>
            <consortium name="RefSeq"/>
        </authorList>
    </citation>
    <scope>IDENTIFICATION</scope>
    <source>
        <tissue evidence="6">Liver</tissue>
    </source>
</reference>
<keyword evidence="5" id="KW-1185">Reference proteome</keyword>
<dbReference type="InterPro" id="IPR013087">
    <property type="entry name" value="Znf_C2H2_type"/>
</dbReference>
<dbReference type="PROSITE" id="PS00028">
    <property type="entry name" value="ZINC_FINGER_C2H2_1"/>
    <property type="match status" value="2"/>
</dbReference>
<feature type="region of interest" description="Disordered" evidence="3">
    <location>
        <begin position="1170"/>
        <end position="1253"/>
    </location>
</feature>
<feature type="region of interest" description="Disordered" evidence="3">
    <location>
        <begin position="1"/>
        <end position="42"/>
    </location>
</feature>
<feature type="compositionally biased region" description="Low complexity" evidence="3">
    <location>
        <begin position="201"/>
        <end position="213"/>
    </location>
</feature>
<feature type="compositionally biased region" description="Polar residues" evidence="3">
    <location>
        <begin position="1328"/>
        <end position="1339"/>
    </location>
</feature>
<feature type="compositionally biased region" description="Basic and acidic residues" evidence="3">
    <location>
        <begin position="1358"/>
        <end position="1369"/>
    </location>
</feature>
<dbReference type="RefSeq" id="XP_040588830.1">
    <property type="nucleotide sequence ID" value="XM_040732896.1"/>
</dbReference>
<keyword evidence="1" id="KW-0863">Zinc-finger</keyword>
<dbReference type="SUPFAM" id="SSF57667">
    <property type="entry name" value="beta-beta-alpha zinc fingers"/>
    <property type="match status" value="1"/>
</dbReference>
<feature type="region of interest" description="Disordered" evidence="3">
    <location>
        <begin position="918"/>
        <end position="1035"/>
    </location>
</feature>
<evidence type="ECO:0000256" key="1">
    <source>
        <dbReference type="PROSITE-ProRule" id="PRU00042"/>
    </source>
</evidence>
<feature type="compositionally biased region" description="Polar residues" evidence="3">
    <location>
        <begin position="1290"/>
        <end position="1311"/>
    </location>
</feature>
<evidence type="ECO:0000256" key="2">
    <source>
        <dbReference type="SAM" id="Coils"/>
    </source>
</evidence>
<organism evidence="5 6">
    <name type="scientific">Mesocricetus auratus</name>
    <name type="common">Golden hamster</name>
    <dbReference type="NCBI Taxonomy" id="10036"/>
    <lineage>
        <taxon>Eukaryota</taxon>
        <taxon>Metazoa</taxon>
        <taxon>Chordata</taxon>
        <taxon>Craniata</taxon>
        <taxon>Vertebrata</taxon>
        <taxon>Euteleostomi</taxon>
        <taxon>Mammalia</taxon>
        <taxon>Eutheria</taxon>
        <taxon>Euarchontoglires</taxon>
        <taxon>Glires</taxon>
        <taxon>Rodentia</taxon>
        <taxon>Myomorpha</taxon>
        <taxon>Muroidea</taxon>
        <taxon>Cricetidae</taxon>
        <taxon>Cricetinae</taxon>
        <taxon>Mesocricetus</taxon>
    </lineage>
</organism>
<feature type="region of interest" description="Disordered" evidence="3">
    <location>
        <begin position="1393"/>
        <end position="1433"/>
    </location>
</feature>
<feature type="compositionally biased region" description="Basic and acidic residues" evidence="3">
    <location>
        <begin position="1317"/>
        <end position="1327"/>
    </location>
</feature>
<accession>A0ABM2WD51</accession>
<feature type="compositionally biased region" description="Basic residues" evidence="3">
    <location>
        <begin position="1243"/>
        <end position="1252"/>
    </location>
</feature>
<feature type="coiled-coil region" evidence="2">
    <location>
        <begin position="383"/>
        <end position="410"/>
    </location>
</feature>
<dbReference type="PANTHER" id="PTHR47166">
    <property type="entry name" value="ZINC FINGER PROTEIN 831"/>
    <property type="match status" value="1"/>
</dbReference>
<feature type="region of interest" description="Disordered" evidence="3">
    <location>
        <begin position="329"/>
        <end position="382"/>
    </location>
</feature>
<feature type="compositionally biased region" description="Polar residues" evidence="3">
    <location>
        <begin position="1507"/>
        <end position="1524"/>
    </location>
</feature>
<evidence type="ECO:0000256" key="3">
    <source>
        <dbReference type="SAM" id="MobiDB-lite"/>
    </source>
</evidence>
<evidence type="ECO:0000313" key="5">
    <source>
        <dbReference type="Proteomes" id="UP000886700"/>
    </source>
</evidence>
<keyword evidence="1" id="KW-0862">Zinc</keyword>
<proteinExistence type="predicted"/>
<feature type="compositionally biased region" description="Basic and acidic residues" evidence="3">
    <location>
        <begin position="790"/>
        <end position="808"/>
    </location>
</feature>
<dbReference type="InterPro" id="IPR036236">
    <property type="entry name" value="Znf_C2H2_sf"/>
</dbReference>
<feature type="compositionally biased region" description="Gly residues" evidence="3">
    <location>
        <begin position="1195"/>
        <end position="1204"/>
    </location>
</feature>
<protein>
    <submittedName>
        <fullName evidence="6">Zinc finger protein 831</fullName>
    </submittedName>
</protein>
<dbReference type="PROSITE" id="PS50157">
    <property type="entry name" value="ZINC_FINGER_C2H2_2"/>
    <property type="match status" value="2"/>
</dbReference>
<dbReference type="PANTHER" id="PTHR47166:SF1">
    <property type="entry name" value="ZINC FINGER PROTEIN 831"/>
    <property type="match status" value="1"/>
</dbReference>
<dbReference type="GeneID" id="101837701"/>
<feature type="region of interest" description="Disordered" evidence="3">
    <location>
        <begin position="1490"/>
        <end position="1611"/>
    </location>
</feature>
<evidence type="ECO:0000259" key="4">
    <source>
        <dbReference type="PROSITE" id="PS50157"/>
    </source>
</evidence>
<keyword evidence="2" id="KW-0175">Coiled coil</keyword>
<feature type="region of interest" description="Disordered" evidence="3">
    <location>
        <begin position="1286"/>
        <end position="1375"/>
    </location>
</feature>
<dbReference type="Proteomes" id="UP000886700">
    <property type="component" value="Unplaced"/>
</dbReference>
<name>A0ABM2WD51_MESAU</name>
<sequence length="1611" mass="170589">MEASEPTHPASSARDQPAPAPGVPGGPGGQASSRLTLGPVILPPEQGLPQTVFLKALPVPLYHTVPPGGLQPRAPLVTGSLEGASVPFILSPLLPPEGPNPTQMGKPATPALTVNIVGTLPVLSPGVGSTLVSTGRVKNAGKHLCPHCGRDCLKPSVLEKHIRSHTGERPFPCATCGIAFKTQSNLYKHRRTQTHLNNSRLSLESEGSGSSLLEEGDRPGETASVADSRGDAGAPESSLSPGPHPTLASRNREKMAEVIPSLGATISHREAPVDQTQMVSPEFPLASPQPRRKLPEPKPSSLQRQQETCSERLWDSKALEGQLRKCESTDSGYLSRSDSVEQPPVASSPLHSLSEHSAESEGEGGPGCGSAGGGDGAEHGAPGASLELEKKKLEERIAQLISHNQAVVDDPQLDHVRPRKTVLSKQGSIDLPMPYTYKDSFHFDIRALEPSRRRAALSPAHSTFTPLEKTRPLFFHSVPTQLSTTVECVPVTRSNSLPFIEGSKLWPESPRDPQDALPSMQKALSPRLTPARLGDRPGLTLASIPSGHPRALVRQAAVEDLPCTPTGDPSSTAEVLDGERAVAKGGAACKGRASKRYSQKRPKMFSQEKWQVYGNETFKRIYQKMKTNQPQGGQKHKEVKQSRGLELDLPPQEAGTEGAGLSQDSKIPVLGDATAGARLGSWTSRPSLQESSETTFPKQLKAVARAKSSPTLGSTDVLCLSSKSPLLPPCGKSDLGCRLPPEPVPLPGKDLGLPEMALPDPSCEIMKETCPGDEALLRQPSGRSVGPQLAEDKLPSERKRLKVERLDCQEQPGPLEAETSGGSLRADSLPPQKQDSGSEEVLGSSSKSIQHVTMALESSEASSAVSAPKWPRVGDKDPTLPSVPRTPPGLHSLLPVQPRDPCVPAAVSDGSFAPKYLLRLPQGENASPRVAPGPGKGPDAPCTSALPGEQALLAGSELEMLPPPGASSGTGDAGGSQEDSSWSKPMDGREEAQRGREKGDRTDSSVPTAEHSSDPDTGGTTQETASITPTRPCDTHMARDVAGENRATCCLCVDSPPARAGTNGNLLNPWTSPREPGAPKNALAGPASVTKEGLPACFPSQAHYFLTSFTRPRGSSPGQQKLALSHHLGTPRSCEAPSSFPSLKAEPQLTWCCLSRSLPLPAEQQRAAPGRLASCSTDRSLQGKGNKVLLSRTSQGGGEGGEGGELPHPTVSGMRAQDQVSCPQGKKGLCHRRVKISHENSKQKKLRLHSKRHEGSFWQRAKRLCKPPWLPRRSCLPHRIEGMESRGTLRKSSSEVTGLSLQREPSCTNTDLPAGHGNKEQEGDCRQTSEPISPPTSSKLILERDNSTLKEVSPPAGERNDCFPEKEHASGSGLSLQSSARLAVFQEGPPLQGKCFDVGPPGTLPPPSRSPVSTVPNLRTSPDVPEPPPSFRPKGTFPHQDIATSVAAICVSVGTRTGLRTLGVHRAEETRAQSSPDGRAVPEGVAQALLPGRSSPGRNHLEILQPGPSSTSSHQLEVRSQTDCPSGGQYGPGDVAIQRAASGSESRACHSEGSVTPKSAVAPSDQGQPLEVSGGPLRSIRKRSLEGMRKQAGVEFSDTSSDDEDRLVIEV</sequence>
<gene>
    <name evidence="6" type="primary">Znf831</name>
</gene>
<evidence type="ECO:0000313" key="6">
    <source>
        <dbReference type="RefSeq" id="XP_040588830.1"/>
    </source>
</evidence>
<feature type="region of interest" description="Disordered" evidence="3">
    <location>
        <begin position="197"/>
        <end position="251"/>
    </location>
</feature>
<feature type="compositionally biased region" description="Low complexity" evidence="3">
    <location>
        <begin position="855"/>
        <end position="867"/>
    </location>
</feature>
<feature type="region of interest" description="Disordered" evidence="3">
    <location>
        <begin position="774"/>
        <end position="897"/>
    </location>
</feature>
<feature type="domain" description="C2H2-type" evidence="4">
    <location>
        <begin position="143"/>
        <end position="170"/>
    </location>
</feature>
<dbReference type="Gene3D" id="3.30.160.60">
    <property type="entry name" value="Classic Zinc Finger"/>
    <property type="match status" value="2"/>
</dbReference>
<feature type="domain" description="C2H2-type" evidence="4">
    <location>
        <begin position="171"/>
        <end position="200"/>
    </location>
</feature>